<keyword evidence="8" id="KW-1185">Reference proteome</keyword>
<feature type="compositionally biased region" description="Basic and acidic residues" evidence="5">
    <location>
        <begin position="465"/>
        <end position="478"/>
    </location>
</feature>
<comment type="caution">
    <text evidence="7">The sequence shown here is derived from an EMBL/GenBank/DDBJ whole genome shotgun (WGS) entry which is preliminary data.</text>
</comment>
<feature type="transmembrane region" description="Helical" evidence="6">
    <location>
        <begin position="102"/>
        <end position="119"/>
    </location>
</feature>
<keyword evidence="2 6" id="KW-0812">Transmembrane</keyword>
<dbReference type="InParanoid" id="A0A409WFD3"/>
<feature type="region of interest" description="Disordered" evidence="5">
    <location>
        <begin position="732"/>
        <end position="759"/>
    </location>
</feature>
<feature type="region of interest" description="Disordered" evidence="5">
    <location>
        <begin position="465"/>
        <end position="489"/>
    </location>
</feature>
<dbReference type="PANTHER" id="PTHR23423">
    <property type="entry name" value="ORGANIC SOLUTE TRANSPORTER-RELATED"/>
    <property type="match status" value="1"/>
</dbReference>
<organism evidence="7 8">
    <name type="scientific">Psilocybe cyanescens</name>
    <dbReference type="NCBI Taxonomy" id="93625"/>
    <lineage>
        <taxon>Eukaryota</taxon>
        <taxon>Fungi</taxon>
        <taxon>Dikarya</taxon>
        <taxon>Basidiomycota</taxon>
        <taxon>Agaricomycotina</taxon>
        <taxon>Agaricomycetes</taxon>
        <taxon>Agaricomycetidae</taxon>
        <taxon>Agaricales</taxon>
        <taxon>Agaricineae</taxon>
        <taxon>Strophariaceae</taxon>
        <taxon>Psilocybe</taxon>
    </lineage>
</organism>
<feature type="transmembrane region" description="Helical" evidence="6">
    <location>
        <begin position="68"/>
        <end position="90"/>
    </location>
</feature>
<protein>
    <recommendedName>
        <fullName evidence="9">DUF300-domain-containing protein</fullName>
    </recommendedName>
</protein>
<feature type="transmembrane region" description="Helical" evidence="6">
    <location>
        <begin position="255"/>
        <end position="275"/>
    </location>
</feature>
<dbReference type="OrthoDB" id="5348404at2759"/>
<evidence type="ECO:0000313" key="8">
    <source>
        <dbReference type="Proteomes" id="UP000283269"/>
    </source>
</evidence>
<feature type="compositionally biased region" description="Polar residues" evidence="5">
    <location>
        <begin position="595"/>
        <end position="611"/>
    </location>
</feature>
<evidence type="ECO:0000256" key="3">
    <source>
        <dbReference type="ARBA" id="ARBA00022989"/>
    </source>
</evidence>
<dbReference type="Pfam" id="PF03619">
    <property type="entry name" value="Solute_trans_a"/>
    <property type="match status" value="1"/>
</dbReference>
<accession>A0A409WFD3</accession>
<evidence type="ECO:0000256" key="6">
    <source>
        <dbReference type="SAM" id="Phobius"/>
    </source>
</evidence>
<evidence type="ECO:0000313" key="7">
    <source>
        <dbReference type="EMBL" id="PPQ77222.1"/>
    </source>
</evidence>
<dbReference type="GO" id="GO:0016020">
    <property type="term" value="C:membrane"/>
    <property type="evidence" value="ECO:0007669"/>
    <property type="project" value="UniProtKB-SubCell"/>
</dbReference>
<name>A0A409WFD3_PSICY</name>
<feature type="compositionally biased region" description="Basic residues" evidence="5">
    <location>
        <begin position="516"/>
        <end position="531"/>
    </location>
</feature>
<proteinExistence type="predicted"/>
<evidence type="ECO:0000256" key="1">
    <source>
        <dbReference type="ARBA" id="ARBA00004141"/>
    </source>
</evidence>
<evidence type="ECO:0000256" key="5">
    <source>
        <dbReference type="SAM" id="MobiDB-lite"/>
    </source>
</evidence>
<feature type="region of interest" description="Disordered" evidence="5">
    <location>
        <begin position="504"/>
        <end position="572"/>
    </location>
</feature>
<evidence type="ECO:0000256" key="2">
    <source>
        <dbReference type="ARBA" id="ARBA00022692"/>
    </source>
</evidence>
<gene>
    <name evidence="7" type="ORF">CVT25_011068</name>
</gene>
<comment type="subcellular location">
    <subcellularLocation>
        <location evidence="1">Membrane</location>
        <topology evidence="1">Multi-pass membrane protein</topology>
    </subcellularLocation>
</comment>
<dbReference type="EMBL" id="NHYD01003441">
    <property type="protein sequence ID" value="PPQ77222.1"/>
    <property type="molecule type" value="Genomic_DNA"/>
</dbReference>
<evidence type="ECO:0000256" key="4">
    <source>
        <dbReference type="ARBA" id="ARBA00023136"/>
    </source>
</evidence>
<feature type="compositionally biased region" description="Basic and acidic residues" evidence="5">
    <location>
        <begin position="532"/>
        <end position="548"/>
    </location>
</feature>
<dbReference type="InterPro" id="IPR005178">
    <property type="entry name" value="Ostalpha/TMEM184C"/>
</dbReference>
<feature type="region of interest" description="Disordered" evidence="5">
    <location>
        <begin position="664"/>
        <end position="689"/>
    </location>
</feature>
<feature type="transmembrane region" description="Helical" evidence="6">
    <location>
        <begin position="287"/>
        <end position="308"/>
    </location>
</feature>
<dbReference type="STRING" id="93625.A0A409WFD3"/>
<reference evidence="7 8" key="1">
    <citation type="journal article" date="2018" name="Evol. Lett.">
        <title>Horizontal gene cluster transfer increased hallucinogenic mushroom diversity.</title>
        <authorList>
            <person name="Reynolds H.T."/>
            <person name="Vijayakumar V."/>
            <person name="Gluck-Thaler E."/>
            <person name="Korotkin H.B."/>
            <person name="Matheny P.B."/>
            <person name="Slot J.C."/>
        </authorList>
    </citation>
    <scope>NUCLEOTIDE SEQUENCE [LARGE SCALE GENOMIC DNA]</scope>
    <source>
        <strain evidence="7 8">2631</strain>
    </source>
</reference>
<feature type="transmembrane region" description="Helical" evidence="6">
    <location>
        <begin position="213"/>
        <end position="235"/>
    </location>
</feature>
<keyword evidence="4 6" id="KW-0472">Membrane</keyword>
<feature type="region of interest" description="Disordered" evidence="5">
    <location>
        <begin position="588"/>
        <end position="634"/>
    </location>
</feature>
<feature type="compositionally biased region" description="Low complexity" evidence="5">
    <location>
        <begin position="669"/>
        <end position="683"/>
    </location>
</feature>
<dbReference type="AlphaFoldDB" id="A0A409WFD3"/>
<evidence type="ECO:0008006" key="9">
    <source>
        <dbReference type="Google" id="ProtNLM"/>
    </source>
</evidence>
<dbReference type="Proteomes" id="UP000283269">
    <property type="component" value="Unassembled WGS sequence"/>
</dbReference>
<sequence>MYNTTDQFCHKVVAPAPPPLFQNGKIVIQAYHIGWMISGSLALVAIITSFWLINKHLQWYTNKMEQRYLVRLLFMVPLYALISFGSFVFWNHATPIILVRDAYEAIVLTAFFYLLLMYLDHDTEEQKRIFTKRGMSVEADTIAQRNGKRISQWVFPLGFIKWKPKDGLYFLQLMKWGILQYCVIRPTSTLAAVILDYIGLYCESSWGLGWGHIYITIIMSISVTIAMYCLIQLYVTVAPELAVHKPLLKLFSVKAVVFLTFWQATFLSLLSMFGLVKDTKYMTAEDINIGIGAVLETFEMMIFAFLHIRAFSYKPYQHPHPKSSDSSSPPLSKTPQWRSLAHAMDFRETFREIWIGCVYMFDKMRGKEPTTDFGVIRETHYAGVFGMQRALSGKVQSVPRHSDRKAHLDKPTFPNVRIEVDQSVEIEVAGQRQWLMSGDYDRCGLHPKREKSEGLQEQIDRELERLGYPDAHNKDTRDPIAGGVHHPTGQRSWWRNVYNRISQSGPEADESEKEPLKRRRFSRMSSHRHHNRGDIELKDISRNIDDQPPRSILRPLKVHRSRNMASHDERSPAQDDILQSIVEDHLPLHHHHNPESNLRTASPVSPGQRATRSPPVASRLLSPNLITPTDGLPRPLSYDSPYALDIPIRSPIDPNQENQFRLSVAERQGGSSSRLSGNSLAMSAPLDPYNQSNPKKVQYVWNPPPTQSKFNPSLMLPDALGKDPYRHRSSIHRREPAAVPQDLDMRQQGRAFPPSRARFSDLSFDSTNLETYTANDNGESIKYTGCP</sequence>
<dbReference type="SMART" id="SM01417">
    <property type="entry name" value="Solute_trans_a"/>
    <property type="match status" value="1"/>
</dbReference>
<feature type="transmembrane region" description="Helical" evidence="6">
    <location>
        <begin position="33"/>
        <end position="53"/>
    </location>
</feature>
<keyword evidence="3 6" id="KW-1133">Transmembrane helix</keyword>